<dbReference type="AlphaFoldDB" id="A0A1Q9CCK2"/>
<comment type="caution">
    <text evidence="1">The sequence shown here is derived from an EMBL/GenBank/DDBJ whole genome shotgun (WGS) entry which is preliminary data.</text>
</comment>
<dbReference type="InterPro" id="IPR029063">
    <property type="entry name" value="SAM-dependent_MTases_sf"/>
</dbReference>
<dbReference type="OrthoDB" id="10265945at2759"/>
<proteinExistence type="predicted"/>
<evidence type="ECO:0000313" key="2">
    <source>
        <dbReference type="Proteomes" id="UP000186817"/>
    </source>
</evidence>
<accession>A0A1Q9CCK2</accession>
<sequence>MGAPGPAFGTAPANTEAGATAAACATTGVTGPSSSSRSGSRKHFVLSLTPLLGGGSTVAFSRLVKKLYVAEHSPTWAAEVQRRCEARGISNVEILSALPNRTALDAIGATDCGIFRPQRVFDEGDPLRRTFGPNLDPKWRDASAAERTAVFSDYLKLIQMTNESRFDVVLVDGRVRGECAIAALPYVDERSVVIIHDWFLEEWGYEFLPDGTEDRSTPVKVAPRNTLKSYRQVLDFYEILCRVSPQSHPSGSSRAGMVVLRKKVEPSAATYGKKTANHCSMAPEPADTRSVVESFLTLTAGYDLPGPTRDAPWSVPKPLEKFSRRLEKAAQQVGEGASDPRTRAWLRFFSDMEHCLRGALSPNRGLFDTWPLQVRAEAVRAHCCQELGPGSRTCAPGNLSYFNSSAS</sequence>
<dbReference type="EMBL" id="LSRX01001361">
    <property type="protein sequence ID" value="OLP80655.1"/>
    <property type="molecule type" value="Genomic_DNA"/>
</dbReference>
<organism evidence="1 2">
    <name type="scientific">Symbiodinium microadriaticum</name>
    <name type="common">Dinoflagellate</name>
    <name type="synonym">Zooxanthella microadriatica</name>
    <dbReference type="NCBI Taxonomy" id="2951"/>
    <lineage>
        <taxon>Eukaryota</taxon>
        <taxon>Sar</taxon>
        <taxon>Alveolata</taxon>
        <taxon>Dinophyceae</taxon>
        <taxon>Suessiales</taxon>
        <taxon>Symbiodiniaceae</taxon>
        <taxon>Symbiodinium</taxon>
    </lineage>
</organism>
<reference evidence="1 2" key="1">
    <citation type="submission" date="2016-02" db="EMBL/GenBank/DDBJ databases">
        <title>Genome analysis of coral dinoflagellate symbionts highlights evolutionary adaptations to a symbiotic lifestyle.</title>
        <authorList>
            <person name="Aranda M."/>
            <person name="Li Y."/>
            <person name="Liew Y.J."/>
            <person name="Baumgarten S."/>
            <person name="Simakov O."/>
            <person name="Wilson M."/>
            <person name="Piel J."/>
            <person name="Ashoor H."/>
            <person name="Bougouffa S."/>
            <person name="Bajic V.B."/>
            <person name="Ryu T."/>
            <person name="Ravasi T."/>
            <person name="Bayer T."/>
            <person name="Micklem G."/>
            <person name="Kim H."/>
            <person name="Bhak J."/>
            <person name="Lajeunesse T.C."/>
            <person name="Voolstra C.R."/>
        </authorList>
    </citation>
    <scope>NUCLEOTIDE SEQUENCE [LARGE SCALE GENOMIC DNA]</scope>
    <source>
        <strain evidence="1 2">CCMP2467</strain>
    </source>
</reference>
<gene>
    <name evidence="1" type="ORF">AK812_SmicGene38903</name>
</gene>
<dbReference type="Proteomes" id="UP000186817">
    <property type="component" value="Unassembled WGS sequence"/>
</dbReference>
<evidence type="ECO:0000313" key="1">
    <source>
        <dbReference type="EMBL" id="OLP80655.1"/>
    </source>
</evidence>
<dbReference type="Gene3D" id="3.40.50.150">
    <property type="entry name" value="Vaccinia Virus protein VP39"/>
    <property type="match status" value="1"/>
</dbReference>
<protein>
    <submittedName>
        <fullName evidence="1">Uncharacterized protein</fullName>
    </submittedName>
</protein>
<name>A0A1Q9CCK2_SYMMI</name>
<keyword evidence="2" id="KW-1185">Reference proteome</keyword>